<keyword evidence="3" id="KW-1185">Reference proteome</keyword>
<organism evidence="2 3">
    <name type="scientific">Pelagomonas calceolata</name>
    <dbReference type="NCBI Taxonomy" id="35677"/>
    <lineage>
        <taxon>Eukaryota</taxon>
        <taxon>Sar</taxon>
        <taxon>Stramenopiles</taxon>
        <taxon>Ochrophyta</taxon>
        <taxon>Pelagophyceae</taxon>
        <taxon>Pelagomonadales</taxon>
        <taxon>Pelagomonadaceae</taxon>
        <taxon>Pelagomonas</taxon>
    </lineage>
</organism>
<evidence type="ECO:0000256" key="1">
    <source>
        <dbReference type="SAM" id="MobiDB-lite"/>
    </source>
</evidence>
<feature type="region of interest" description="Disordered" evidence="1">
    <location>
        <begin position="460"/>
        <end position="499"/>
    </location>
</feature>
<protein>
    <submittedName>
        <fullName evidence="2">Uncharacterized protein</fullName>
    </submittedName>
</protein>
<dbReference type="Proteomes" id="UP000789595">
    <property type="component" value="Unassembled WGS sequence"/>
</dbReference>
<name>A0A8J2T284_9STRA</name>
<comment type="caution">
    <text evidence="2">The sequence shown here is derived from an EMBL/GenBank/DDBJ whole genome shotgun (WGS) entry which is preliminary data.</text>
</comment>
<sequence>MRRFASVAALYGSTRPACRALRQPLRRPALRSAVATTPKALAALLSSQEAGGGSKLSLHAAVGVAALSGGAAACAASDDEQASPPPHKDYAAKWTANPIVAGDRVLGTINGVDCSEATKAVWGVQFTKPYQKLDVGQTATGWFVTQVPFGVFSGENFSNVGNRLGSHLAQAHVIGLAIGEDGDDADHLPELEKNLVKSIADATHKYKSTDQNLIGRLANSQTLIIYKGEEILTSIDVQRPPRSEDPATTGLPEPIPIDKAELVRSATWFCDVGAVQEWVKVLQLFTAQKAADVIRDAAEKAQMLARREAVRAAAMEDDKTGTGLEVVFAEIMGAATKKERFPKLGELQDLAARGGFAEVEYDGAANNCVGSVWYQYPRNRIVVVPDTTRFDEKIPRCTVWSHAAYSGRVIYAKAFVELGKLAEAWDWIEDFDAWLESKSIFMPNPENPQRTHCGRKPLSILNPAVEQPPPPTTYKDRAGVVVERRAPSARTTKGTYSRS</sequence>
<accession>A0A8J2T284</accession>
<evidence type="ECO:0000313" key="2">
    <source>
        <dbReference type="EMBL" id="CAH0378638.1"/>
    </source>
</evidence>
<reference evidence="2" key="1">
    <citation type="submission" date="2021-11" db="EMBL/GenBank/DDBJ databases">
        <authorList>
            <consortium name="Genoscope - CEA"/>
            <person name="William W."/>
        </authorList>
    </citation>
    <scope>NUCLEOTIDE SEQUENCE</scope>
</reference>
<dbReference type="EMBL" id="CAKKNE010000006">
    <property type="protein sequence ID" value="CAH0378638.1"/>
    <property type="molecule type" value="Genomic_DNA"/>
</dbReference>
<gene>
    <name evidence="2" type="ORF">PECAL_6P02320</name>
</gene>
<feature type="compositionally biased region" description="Basic and acidic residues" evidence="1">
    <location>
        <begin position="474"/>
        <end position="486"/>
    </location>
</feature>
<feature type="compositionally biased region" description="Polar residues" evidence="1">
    <location>
        <begin position="489"/>
        <end position="499"/>
    </location>
</feature>
<proteinExistence type="predicted"/>
<dbReference type="AlphaFoldDB" id="A0A8J2T284"/>
<evidence type="ECO:0000313" key="3">
    <source>
        <dbReference type="Proteomes" id="UP000789595"/>
    </source>
</evidence>